<dbReference type="Pfam" id="PF17917">
    <property type="entry name" value="RT_RNaseH"/>
    <property type="match status" value="1"/>
</dbReference>
<evidence type="ECO:0000256" key="3">
    <source>
        <dbReference type="ARBA" id="ARBA00022722"/>
    </source>
</evidence>
<accession>A0AAW2PAF1</accession>
<dbReference type="AlphaFoldDB" id="A0AAW2PAF1"/>
<keyword evidence="3" id="KW-0540">Nuclease</keyword>
<feature type="domain" description="Reverse transcriptase RNase H-like" evidence="8">
    <location>
        <begin position="109"/>
        <end position="208"/>
    </location>
</feature>
<dbReference type="PANTHER" id="PTHR37984">
    <property type="entry name" value="PROTEIN CBG26694"/>
    <property type="match status" value="1"/>
</dbReference>
<dbReference type="GO" id="GO:0016787">
    <property type="term" value="F:hydrolase activity"/>
    <property type="evidence" value="ECO:0007669"/>
    <property type="project" value="UniProtKB-KW"/>
</dbReference>
<dbReference type="EMBL" id="JACGWM010000009">
    <property type="protein sequence ID" value="KAL0352528.1"/>
    <property type="molecule type" value="Genomic_DNA"/>
</dbReference>
<evidence type="ECO:0000256" key="4">
    <source>
        <dbReference type="ARBA" id="ARBA00022759"/>
    </source>
</evidence>
<dbReference type="InterPro" id="IPR043502">
    <property type="entry name" value="DNA/RNA_pol_sf"/>
</dbReference>
<evidence type="ECO:0000259" key="8">
    <source>
        <dbReference type="Pfam" id="PF17917"/>
    </source>
</evidence>
<evidence type="ECO:0000313" key="10">
    <source>
        <dbReference type="EMBL" id="KAL0352528.1"/>
    </source>
</evidence>
<gene>
    <name evidence="10" type="ORF">Scaly_1641500</name>
</gene>
<reference evidence="10" key="2">
    <citation type="journal article" date="2024" name="Plant">
        <title>Genomic evolution and insights into agronomic trait innovations of Sesamum species.</title>
        <authorList>
            <person name="Miao H."/>
            <person name="Wang L."/>
            <person name="Qu L."/>
            <person name="Liu H."/>
            <person name="Sun Y."/>
            <person name="Le M."/>
            <person name="Wang Q."/>
            <person name="Wei S."/>
            <person name="Zheng Y."/>
            <person name="Lin W."/>
            <person name="Duan Y."/>
            <person name="Cao H."/>
            <person name="Xiong S."/>
            <person name="Wang X."/>
            <person name="Wei L."/>
            <person name="Li C."/>
            <person name="Ma Q."/>
            <person name="Ju M."/>
            <person name="Zhao R."/>
            <person name="Li G."/>
            <person name="Mu C."/>
            <person name="Tian Q."/>
            <person name="Mei H."/>
            <person name="Zhang T."/>
            <person name="Gao T."/>
            <person name="Zhang H."/>
        </authorList>
    </citation>
    <scope>NUCLEOTIDE SEQUENCE</scope>
    <source>
        <strain evidence="10">KEN8</strain>
    </source>
</reference>
<proteinExistence type="predicted"/>
<dbReference type="Pfam" id="PF24626">
    <property type="entry name" value="SH3_Tf2-1"/>
    <property type="match status" value="1"/>
</dbReference>
<dbReference type="Gene3D" id="3.10.20.370">
    <property type="match status" value="1"/>
</dbReference>
<feature type="domain" description="Tf2-1-like SH3-like" evidence="9">
    <location>
        <begin position="270"/>
        <end position="335"/>
    </location>
</feature>
<evidence type="ECO:0000256" key="5">
    <source>
        <dbReference type="ARBA" id="ARBA00022801"/>
    </source>
</evidence>
<evidence type="ECO:0000256" key="2">
    <source>
        <dbReference type="ARBA" id="ARBA00022695"/>
    </source>
</evidence>
<dbReference type="GO" id="GO:0004519">
    <property type="term" value="F:endonuclease activity"/>
    <property type="evidence" value="ECO:0007669"/>
    <property type="project" value="UniProtKB-KW"/>
</dbReference>
<dbReference type="CDD" id="cd09274">
    <property type="entry name" value="RNase_HI_RT_Ty3"/>
    <property type="match status" value="1"/>
</dbReference>
<evidence type="ECO:0000256" key="1">
    <source>
        <dbReference type="ARBA" id="ARBA00022679"/>
    </source>
</evidence>
<evidence type="ECO:0000259" key="9">
    <source>
        <dbReference type="Pfam" id="PF24626"/>
    </source>
</evidence>
<keyword evidence="7" id="KW-0175">Coiled coil</keyword>
<protein>
    <submittedName>
        <fullName evidence="10">Retrovirus-related Pol polyprotein from transposon opus</fullName>
    </submittedName>
</protein>
<dbReference type="SUPFAM" id="SSF56672">
    <property type="entry name" value="DNA/RNA polymerases"/>
    <property type="match status" value="1"/>
</dbReference>
<keyword evidence="6" id="KW-0695">RNA-directed DNA polymerase</keyword>
<comment type="caution">
    <text evidence="10">The sequence shown here is derived from an EMBL/GenBank/DDBJ whole genome shotgun (WGS) entry which is preliminary data.</text>
</comment>
<evidence type="ECO:0000256" key="7">
    <source>
        <dbReference type="SAM" id="Coils"/>
    </source>
</evidence>
<keyword evidence="5" id="KW-0378">Hydrolase</keyword>
<dbReference type="InterPro" id="IPR016197">
    <property type="entry name" value="Chromo-like_dom_sf"/>
</dbReference>
<dbReference type="InterPro" id="IPR041373">
    <property type="entry name" value="RT_RNaseH"/>
</dbReference>
<dbReference type="InterPro" id="IPR050951">
    <property type="entry name" value="Retrovirus_Pol_polyprotein"/>
</dbReference>
<dbReference type="InterPro" id="IPR056924">
    <property type="entry name" value="SH3_Tf2-1"/>
</dbReference>
<dbReference type="SUPFAM" id="SSF54160">
    <property type="entry name" value="Chromo domain-like"/>
    <property type="match status" value="1"/>
</dbReference>
<keyword evidence="4" id="KW-0255">Endonuclease</keyword>
<reference evidence="10" key="1">
    <citation type="submission" date="2020-06" db="EMBL/GenBank/DDBJ databases">
        <authorList>
            <person name="Li T."/>
            <person name="Hu X."/>
            <person name="Zhang T."/>
            <person name="Song X."/>
            <person name="Zhang H."/>
            <person name="Dai N."/>
            <person name="Sheng W."/>
            <person name="Hou X."/>
            <person name="Wei L."/>
        </authorList>
    </citation>
    <scope>NUCLEOTIDE SEQUENCE</scope>
    <source>
        <strain evidence="10">KEN8</strain>
        <tissue evidence="10">Leaf</tissue>
    </source>
</reference>
<dbReference type="FunFam" id="3.30.70.270:FF:000020">
    <property type="entry name" value="Transposon Tf2-6 polyprotein-like Protein"/>
    <property type="match status" value="1"/>
</dbReference>
<dbReference type="PANTHER" id="PTHR37984:SF5">
    <property type="entry name" value="PROTEIN NYNRIN-LIKE"/>
    <property type="match status" value="1"/>
</dbReference>
<dbReference type="Gene3D" id="3.30.70.270">
    <property type="match status" value="1"/>
</dbReference>
<dbReference type="GO" id="GO:0003964">
    <property type="term" value="F:RNA-directed DNA polymerase activity"/>
    <property type="evidence" value="ECO:0007669"/>
    <property type="project" value="UniProtKB-KW"/>
</dbReference>
<evidence type="ECO:0000256" key="6">
    <source>
        <dbReference type="ARBA" id="ARBA00022918"/>
    </source>
</evidence>
<dbReference type="InterPro" id="IPR043128">
    <property type="entry name" value="Rev_trsase/Diguanyl_cyclase"/>
</dbReference>
<name>A0AAW2PAF1_9LAMI</name>
<organism evidence="10">
    <name type="scientific">Sesamum calycinum</name>
    <dbReference type="NCBI Taxonomy" id="2727403"/>
    <lineage>
        <taxon>Eukaryota</taxon>
        <taxon>Viridiplantae</taxon>
        <taxon>Streptophyta</taxon>
        <taxon>Embryophyta</taxon>
        <taxon>Tracheophyta</taxon>
        <taxon>Spermatophyta</taxon>
        <taxon>Magnoliopsida</taxon>
        <taxon>eudicotyledons</taxon>
        <taxon>Gunneridae</taxon>
        <taxon>Pentapetalae</taxon>
        <taxon>asterids</taxon>
        <taxon>lamiids</taxon>
        <taxon>Lamiales</taxon>
        <taxon>Pedaliaceae</taxon>
        <taxon>Sesamum</taxon>
    </lineage>
</organism>
<feature type="coiled-coil region" evidence="7">
    <location>
        <begin position="233"/>
        <end position="264"/>
    </location>
</feature>
<keyword evidence="1" id="KW-0808">Transferase</keyword>
<keyword evidence="2" id="KW-0548">Nucleotidyltransferase</keyword>
<sequence length="406" mass="47058">MSFISRKTSVNCSQVEYLGHLISSSGVAVDPQKVQGMMDWPEPKNVKELRGFVGLICYYRRFMKDYGKIAKPLTKLLRKGGFTWTVAATHAFHALKKVVCNVPMLALSDFSKEFIIETNASGEGIGAVLQQQGRPIIYISKALASKNLFLSVYEKEMMVIVVAIQKWRPYLIGRHFTIKTDHQSLKYLLEQRISTPGQQEWLSKLMGYEYTINYKKEKENVVADALSRRRHDLPEQEATLRLLKQNLTKARDRMKKQADKGRSEREFNVGDSVFVKLQPYKQLSLKAHSYHKLSPNFFGPFYLILRIGKVAYRLDLPPHTKIYSTFHVSQLKRCHGDSVAPRSFPVMLTPHGHLVLEPDAILDWRIIPFHNHPFMQILVKWFNTPIEDNTWENYYEFMQKFPNFGP</sequence>